<keyword evidence="1" id="KW-0812">Transmembrane</keyword>
<comment type="caution">
    <text evidence="2">The sequence shown here is derived from an EMBL/GenBank/DDBJ whole genome shotgun (WGS) entry which is preliminary data.</text>
</comment>
<evidence type="ECO:0000313" key="2">
    <source>
        <dbReference type="EMBL" id="MDW9207694.1"/>
    </source>
</evidence>
<keyword evidence="1" id="KW-0472">Membrane</keyword>
<evidence type="ECO:0008006" key="5">
    <source>
        <dbReference type="Google" id="ProtNLM"/>
    </source>
</evidence>
<sequence length="35" mass="4088">MQAFNAMFELSSAICLSIFLFIVLPYMWLKGRMSK</sequence>
<gene>
    <name evidence="2" type="ORF">BTTOUR_02540</name>
    <name evidence="3" type="ORF">BTTOUR_02660</name>
</gene>
<accession>A0ABD5HRX1</accession>
<dbReference type="EMBL" id="JAWQCK010000003">
    <property type="protein sequence ID" value="MDW9207718.1"/>
    <property type="molecule type" value="Genomic_DNA"/>
</dbReference>
<dbReference type="Proteomes" id="UP001272716">
    <property type="component" value="Unassembled WGS sequence"/>
</dbReference>
<proteinExistence type="predicted"/>
<dbReference type="EMBL" id="JAWQCK010000003">
    <property type="protein sequence ID" value="MDW9207694.1"/>
    <property type="molecule type" value="Genomic_DNA"/>
</dbReference>
<protein>
    <recommendedName>
        <fullName evidence="5">Multidrug ABC transporter permease</fullName>
    </recommendedName>
</protein>
<evidence type="ECO:0000256" key="1">
    <source>
        <dbReference type="SAM" id="Phobius"/>
    </source>
</evidence>
<evidence type="ECO:0000313" key="3">
    <source>
        <dbReference type="EMBL" id="MDW9207718.1"/>
    </source>
</evidence>
<evidence type="ECO:0000313" key="4">
    <source>
        <dbReference type="Proteomes" id="UP001272716"/>
    </source>
</evidence>
<dbReference type="AlphaFoldDB" id="A0ABD5HRX1"/>
<feature type="transmembrane region" description="Helical" evidence="1">
    <location>
        <begin position="6"/>
        <end position="29"/>
    </location>
</feature>
<organism evidence="2 4">
    <name type="scientific">Bacillus thuringiensis serovar toumanoffi</name>
    <dbReference type="NCBI Taxonomy" id="180862"/>
    <lineage>
        <taxon>Bacteria</taxon>
        <taxon>Bacillati</taxon>
        <taxon>Bacillota</taxon>
        <taxon>Bacilli</taxon>
        <taxon>Bacillales</taxon>
        <taxon>Bacillaceae</taxon>
        <taxon>Bacillus</taxon>
        <taxon>Bacillus cereus group</taxon>
    </lineage>
</organism>
<reference evidence="2 4" key="1">
    <citation type="submission" date="2023-10" db="EMBL/GenBank/DDBJ databases">
        <title>Draft Genome Sequence of Bacillus thuringiensis serovar. toumanoffi 4059: Identification of a Novel Cry Protein Candidate.</title>
        <authorList>
            <person name="Murdoch R.W."/>
            <person name="Gemler B."/>
            <person name="Heater B.S."/>
        </authorList>
    </citation>
    <scope>NUCLEOTIDE SEQUENCE [LARGE SCALE GENOMIC DNA]</scope>
    <source>
        <strain evidence="2 4">4059</strain>
    </source>
</reference>
<keyword evidence="1" id="KW-1133">Transmembrane helix</keyword>
<name>A0ABD5HRX1_BACTU</name>